<feature type="non-terminal residue" evidence="1">
    <location>
        <position position="1"/>
    </location>
</feature>
<accession>A0ABP0JP29</accession>
<organism evidence="1 2">
    <name type="scientific">Durusdinium trenchii</name>
    <dbReference type="NCBI Taxonomy" id="1381693"/>
    <lineage>
        <taxon>Eukaryota</taxon>
        <taxon>Sar</taxon>
        <taxon>Alveolata</taxon>
        <taxon>Dinophyceae</taxon>
        <taxon>Suessiales</taxon>
        <taxon>Symbiodiniaceae</taxon>
        <taxon>Durusdinium</taxon>
    </lineage>
</organism>
<proteinExistence type="predicted"/>
<name>A0ABP0JP29_9DINO</name>
<comment type="caution">
    <text evidence="1">The sequence shown here is derived from an EMBL/GenBank/DDBJ whole genome shotgun (WGS) entry which is preliminary data.</text>
</comment>
<gene>
    <name evidence="1" type="ORF">SCF082_LOCUS13075</name>
</gene>
<sequence>RLWTLRDFALQHSNWESFTDKGKLRVIYELGALLTENADKLREDAMLKARNDLQHAITE</sequence>
<dbReference type="EMBL" id="CAXAMM010008057">
    <property type="protein sequence ID" value="CAK9016197.1"/>
    <property type="molecule type" value="Genomic_DNA"/>
</dbReference>
<keyword evidence="2" id="KW-1185">Reference proteome</keyword>
<dbReference type="Proteomes" id="UP001642464">
    <property type="component" value="Unassembled WGS sequence"/>
</dbReference>
<reference evidence="1 2" key="1">
    <citation type="submission" date="2024-02" db="EMBL/GenBank/DDBJ databases">
        <authorList>
            <person name="Chen Y."/>
            <person name="Shah S."/>
            <person name="Dougan E. K."/>
            <person name="Thang M."/>
            <person name="Chan C."/>
        </authorList>
    </citation>
    <scope>NUCLEOTIDE SEQUENCE [LARGE SCALE GENOMIC DNA]</scope>
</reference>
<evidence type="ECO:0000313" key="2">
    <source>
        <dbReference type="Proteomes" id="UP001642464"/>
    </source>
</evidence>
<feature type="non-terminal residue" evidence="1">
    <location>
        <position position="59"/>
    </location>
</feature>
<evidence type="ECO:0000313" key="1">
    <source>
        <dbReference type="EMBL" id="CAK9016197.1"/>
    </source>
</evidence>
<protein>
    <submittedName>
        <fullName evidence="1">Uncharacterized protein</fullName>
    </submittedName>
</protein>